<sequence>MTTSAVTPTKSFWSIGLGIFLLVLTLSIALSLLPLLVVHYQYAVEAVLHVNISAFLVIAFYIAEYLQKMFAKYLQLVLDSVVYGALIQQPVTDGKSARAMRKSDSLNTILKVVLLKGLPTVLTAMATFKQLGYPLVWAFAFPLAMLLAICVIWTTFLSPLWEETLSAKADRDDMM</sequence>
<name>A0AAI9VD91_9PEZI</name>
<keyword evidence="3" id="KW-1185">Reference proteome</keyword>
<keyword evidence="1" id="KW-0472">Membrane</keyword>
<feature type="transmembrane region" description="Helical" evidence="1">
    <location>
        <begin position="12"/>
        <end position="36"/>
    </location>
</feature>
<keyword evidence="1" id="KW-0812">Transmembrane</keyword>
<accession>A0AAI9VD91</accession>
<dbReference type="EMBL" id="MPDP01000120">
    <property type="protein sequence ID" value="KAK1479043.1"/>
    <property type="molecule type" value="Genomic_DNA"/>
</dbReference>
<reference evidence="2" key="1">
    <citation type="submission" date="2016-11" db="EMBL/GenBank/DDBJ databases">
        <title>The genome sequence of Colletotrichum cuscutae.</title>
        <authorList>
            <person name="Baroncelli R."/>
        </authorList>
    </citation>
    <scope>NUCLEOTIDE SEQUENCE</scope>
    <source>
        <strain evidence="2">IMI 304802</strain>
    </source>
</reference>
<feature type="transmembrane region" description="Helical" evidence="1">
    <location>
        <begin position="135"/>
        <end position="156"/>
    </location>
</feature>
<evidence type="ECO:0000313" key="3">
    <source>
        <dbReference type="Proteomes" id="UP001239213"/>
    </source>
</evidence>
<organism evidence="2 3">
    <name type="scientific">Colletotrichum cuscutae</name>
    <dbReference type="NCBI Taxonomy" id="1209917"/>
    <lineage>
        <taxon>Eukaryota</taxon>
        <taxon>Fungi</taxon>
        <taxon>Dikarya</taxon>
        <taxon>Ascomycota</taxon>
        <taxon>Pezizomycotina</taxon>
        <taxon>Sordariomycetes</taxon>
        <taxon>Hypocreomycetidae</taxon>
        <taxon>Glomerellales</taxon>
        <taxon>Glomerellaceae</taxon>
        <taxon>Colletotrichum</taxon>
        <taxon>Colletotrichum acutatum species complex</taxon>
    </lineage>
</organism>
<comment type="caution">
    <text evidence="2">The sequence shown here is derived from an EMBL/GenBank/DDBJ whole genome shotgun (WGS) entry which is preliminary data.</text>
</comment>
<dbReference type="AlphaFoldDB" id="A0AAI9VD91"/>
<gene>
    <name evidence="2" type="ORF">CCUS01_16424</name>
</gene>
<feature type="transmembrane region" description="Helical" evidence="1">
    <location>
        <begin position="42"/>
        <end position="63"/>
    </location>
</feature>
<proteinExistence type="predicted"/>
<protein>
    <submittedName>
        <fullName evidence="2">Uncharacterized protein</fullName>
    </submittedName>
</protein>
<dbReference type="Proteomes" id="UP001239213">
    <property type="component" value="Unassembled WGS sequence"/>
</dbReference>
<evidence type="ECO:0000256" key="1">
    <source>
        <dbReference type="SAM" id="Phobius"/>
    </source>
</evidence>
<keyword evidence="1" id="KW-1133">Transmembrane helix</keyword>
<evidence type="ECO:0000313" key="2">
    <source>
        <dbReference type="EMBL" id="KAK1479043.1"/>
    </source>
</evidence>